<name>A0A198URV6_MORCA</name>
<dbReference type="PANTHER" id="PTHR43033">
    <property type="entry name" value="TRNA(ILE)-LYSIDINE SYNTHASE-RELATED"/>
    <property type="match status" value="1"/>
</dbReference>
<dbReference type="PATRIC" id="fig|480.237.peg.924"/>
<dbReference type="HAMAP" id="MF_01161">
    <property type="entry name" value="tRNA_Ile_lys_synt"/>
    <property type="match status" value="1"/>
</dbReference>
<evidence type="ECO:0000313" key="10">
    <source>
        <dbReference type="EMBL" id="OAU98012.1"/>
    </source>
</evidence>
<dbReference type="Proteomes" id="UP000078228">
    <property type="component" value="Unassembled WGS sequence"/>
</dbReference>
<evidence type="ECO:0000256" key="7">
    <source>
        <dbReference type="HAMAP-Rule" id="MF_01161"/>
    </source>
</evidence>
<dbReference type="InterPro" id="IPR012795">
    <property type="entry name" value="tRNA_Ile_lys_synt_N"/>
</dbReference>
<dbReference type="OrthoDB" id="9807403at2"/>
<dbReference type="InterPro" id="IPR015262">
    <property type="entry name" value="tRNA_Ile_lys_synt_subst-bd"/>
</dbReference>
<dbReference type="EMBL" id="LXHC01000004">
    <property type="protein sequence ID" value="OAU98012.1"/>
    <property type="molecule type" value="Genomic_DNA"/>
</dbReference>
<dbReference type="RefSeq" id="WP_064611543.1">
    <property type="nucleotide sequence ID" value="NZ_LXHB01000102.1"/>
</dbReference>
<feature type="domain" description="tRNA(Ile)-lysidine synthase substrate-binding" evidence="9">
    <location>
        <begin position="262"/>
        <end position="333"/>
    </location>
</feature>
<dbReference type="InterPro" id="IPR011063">
    <property type="entry name" value="TilS/TtcA_N"/>
</dbReference>
<evidence type="ECO:0000313" key="11">
    <source>
        <dbReference type="Proteomes" id="UP000078228"/>
    </source>
</evidence>
<evidence type="ECO:0000256" key="2">
    <source>
        <dbReference type="ARBA" id="ARBA00022598"/>
    </source>
</evidence>
<dbReference type="GO" id="GO:0005737">
    <property type="term" value="C:cytoplasm"/>
    <property type="evidence" value="ECO:0007669"/>
    <property type="project" value="UniProtKB-SubCell"/>
</dbReference>
<dbReference type="CDD" id="cd01992">
    <property type="entry name" value="TilS_N"/>
    <property type="match status" value="1"/>
</dbReference>
<dbReference type="Gene3D" id="3.40.50.620">
    <property type="entry name" value="HUPs"/>
    <property type="match status" value="1"/>
</dbReference>
<comment type="similarity">
    <text evidence="7">Belongs to the tRNA(Ile)-lysidine synthase family.</text>
</comment>
<dbReference type="InterPro" id="IPR014729">
    <property type="entry name" value="Rossmann-like_a/b/a_fold"/>
</dbReference>
<reference evidence="10 11" key="1">
    <citation type="journal article" date="2016" name="Genome Biol. Evol.">
        <title>Comparative Genomic Analyses of the Moraxella catarrhalis Serosensitive and Seroresistant Lineages Demonstrate Their Independent Evolution.</title>
        <authorList>
            <person name="Earl J.P."/>
            <person name="de Vries S.P."/>
            <person name="Ahmed A."/>
            <person name="Powell E."/>
            <person name="Schultz M.P."/>
            <person name="Hermans P.W."/>
            <person name="Hill D.J."/>
            <person name="Zhou Z."/>
            <person name="Constantinidou C.I."/>
            <person name="Hu F.Z."/>
            <person name="Bootsma H.J."/>
            <person name="Ehrlich G.D."/>
        </authorList>
    </citation>
    <scope>NUCLEOTIDE SEQUENCE [LARGE SCALE GENOMIC DNA]</scope>
    <source>
        <strain evidence="10 11">Z7542</strain>
    </source>
</reference>
<evidence type="ECO:0000256" key="5">
    <source>
        <dbReference type="ARBA" id="ARBA00022840"/>
    </source>
</evidence>
<feature type="binding site" evidence="7">
    <location>
        <begin position="29"/>
        <end position="34"/>
    </location>
    <ligand>
        <name>ATP</name>
        <dbReference type="ChEBI" id="CHEBI:30616"/>
    </ligand>
</feature>
<organism evidence="10 11">
    <name type="scientific">Moraxella catarrhalis</name>
    <name type="common">Branhamella catarrhalis</name>
    <dbReference type="NCBI Taxonomy" id="480"/>
    <lineage>
        <taxon>Bacteria</taxon>
        <taxon>Pseudomonadati</taxon>
        <taxon>Pseudomonadota</taxon>
        <taxon>Gammaproteobacteria</taxon>
        <taxon>Moraxellales</taxon>
        <taxon>Moraxellaceae</taxon>
        <taxon>Moraxella</taxon>
    </lineage>
</organism>
<dbReference type="Pfam" id="PF01171">
    <property type="entry name" value="ATP_bind_3"/>
    <property type="match status" value="1"/>
</dbReference>
<protein>
    <recommendedName>
        <fullName evidence="7">tRNA(Ile)-lysidine synthase</fullName>
        <ecNumber evidence="7">6.3.4.19</ecNumber>
    </recommendedName>
    <alternativeName>
        <fullName evidence="7">tRNA(Ile)-2-lysyl-cytidine synthase</fullName>
    </alternativeName>
    <alternativeName>
        <fullName evidence="7">tRNA(Ile)-lysidine synthetase</fullName>
    </alternativeName>
</protein>
<dbReference type="PANTHER" id="PTHR43033:SF1">
    <property type="entry name" value="TRNA(ILE)-LYSIDINE SYNTHASE-RELATED"/>
    <property type="match status" value="1"/>
</dbReference>
<dbReference type="GO" id="GO:0006400">
    <property type="term" value="P:tRNA modification"/>
    <property type="evidence" value="ECO:0007669"/>
    <property type="project" value="UniProtKB-UniRule"/>
</dbReference>
<dbReference type="SUPFAM" id="SSF82829">
    <property type="entry name" value="MesJ substrate recognition domain-like"/>
    <property type="match status" value="1"/>
</dbReference>
<keyword evidence="2 7" id="KW-0436">Ligase</keyword>
<dbReference type="Gene3D" id="1.20.59.20">
    <property type="match status" value="1"/>
</dbReference>
<gene>
    <name evidence="7" type="primary">tilS</name>
    <name evidence="10" type="ORF">AO384_0259</name>
</gene>
<comment type="catalytic activity">
    <reaction evidence="6 7">
        <text>cytidine(34) in tRNA(Ile2) + L-lysine + ATP = lysidine(34) in tRNA(Ile2) + AMP + diphosphate + H(+)</text>
        <dbReference type="Rhea" id="RHEA:43744"/>
        <dbReference type="Rhea" id="RHEA-COMP:10625"/>
        <dbReference type="Rhea" id="RHEA-COMP:10670"/>
        <dbReference type="ChEBI" id="CHEBI:15378"/>
        <dbReference type="ChEBI" id="CHEBI:30616"/>
        <dbReference type="ChEBI" id="CHEBI:32551"/>
        <dbReference type="ChEBI" id="CHEBI:33019"/>
        <dbReference type="ChEBI" id="CHEBI:82748"/>
        <dbReference type="ChEBI" id="CHEBI:83665"/>
        <dbReference type="ChEBI" id="CHEBI:456215"/>
        <dbReference type="EC" id="6.3.4.19"/>
    </reaction>
</comment>
<dbReference type="EC" id="6.3.4.19" evidence="7"/>
<keyword evidence="11" id="KW-1185">Reference proteome</keyword>
<evidence type="ECO:0000259" key="9">
    <source>
        <dbReference type="Pfam" id="PF09179"/>
    </source>
</evidence>
<sequence>MPDDLLTPLSTAFEGLALPARAKLYLACSGGRDSLALAYACLMLYRQGVIKTLPTLLHVHHGWQAANDTWAQLVERWSDEHGFECQVLKVNLPKNSETHAREARYHAFGKVMNQGDVLMLAHHAHDQAETVLMRLISGAGLQGLSGMKAWQAKTVRTDEMTKTITLWRPWLAISRDKISQFAKAHALPYVNDVTNTDPAYARGRIRQDILPHLLALNPKAIENISRSADLLSTASALVDQQMETLLASLAHPANQTPYQRVLAIQDFFNLSEPEQTLVLHRWLQGDEPLPPSHQLSRQVIEMIYRQDNDHSSQLLWQAARSAYVLCRYDDCLYRYRADMWQLFGTHMTEALADDHGWVLADDGKCQLRLMADISHIQKITKNESLIIGKNHYKGKKLAQKLRLPPWLRAHLWRITVHDHQYLIAPMMAWDLSSGQRLDNFAPIGRMVYNAFDSH</sequence>
<dbReference type="GO" id="GO:0032267">
    <property type="term" value="F:tRNA(Ile)-lysidine synthase activity"/>
    <property type="evidence" value="ECO:0007669"/>
    <property type="project" value="UniProtKB-EC"/>
</dbReference>
<comment type="function">
    <text evidence="7">Ligates lysine onto the cytidine present at position 34 of the AUA codon-specific tRNA(Ile) that contains the anticodon CAU, in an ATP-dependent manner. Cytidine is converted to lysidine, thus changing the amino acid specificity of the tRNA from methionine to isoleucine.</text>
</comment>
<dbReference type="InterPro" id="IPR012094">
    <property type="entry name" value="tRNA_Ile_lys_synt"/>
</dbReference>
<evidence type="ECO:0000256" key="4">
    <source>
        <dbReference type="ARBA" id="ARBA00022741"/>
    </source>
</evidence>
<dbReference type="Pfam" id="PF09179">
    <property type="entry name" value="TilS"/>
    <property type="match status" value="1"/>
</dbReference>
<evidence type="ECO:0000256" key="1">
    <source>
        <dbReference type="ARBA" id="ARBA00022490"/>
    </source>
</evidence>
<dbReference type="GO" id="GO:0005524">
    <property type="term" value="F:ATP binding"/>
    <property type="evidence" value="ECO:0007669"/>
    <property type="project" value="UniProtKB-UniRule"/>
</dbReference>
<comment type="caution">
    <text evidence="10">The sequence shown here is derived from an EMBL/GenBank/DDBJ whole genome shotgun (WGS) entry which is preliminary data.</text>
</comment>
<keyword evidence="4 7" id="KW-0547">Nucleotide-binding</keyword>
<keyword evidence="1 7" id="KW-0963">Cytoplasm</keyword>
<proteinExistence type="inferred from homology"/>
<comment type="subcellular location">
    <subcellularLocation>
        <location evidence="7">Cytoplasm</location>
    </subcellularLocation>
</comment>
<comment type="domain">
    <text evidence="7">The N-terminal region contains the highly conserved SGGXDS motif, predicted to be a P-loop motif involved in ATP binding.</text>
</comment>
<evidence type="ECO:0000256" key="6">
    <source>
        <dbReference type="ARBA" id="ARBA00048539"/>
    </source>
</evidence>
<evidence type="ECO:0000256" key="3">
    <source>
        <dbReference type="ARBA" id="ARBA00022694"/>
    </source>
</evidence>
<evidence type="ECO:0000259" key="8">
    <source>
        <dbReference type="Pfam" id="PF01171"/>
    </source>
</evidence>
<dbReference type="SUPFAM" id="SSF52402">
    <property type="entry name" value="Adenine nucleotide alpha hydrolases-like"/>
    <property type="match status" value="1"/>
</dbReference>
<dbReference type="AlphaFoldDB" id="A0A198URV6"/>
<keyword evidence="3 7" id="KW-0819">tRNA processing</keyword>
<feature type="domain" description="tRNA(Ile)-lysidine/2-thiocytidine synthase N-terminal" evidence="8">
    <location>
        <begin position="24"/>
        <end position="207"/>
    </location>
</feature>
<dbReference type="NCBIfam" id="TIGR02432">
    <property type="entry name" value="lysidine_TilS_N"/>
    <property type="match status" value="1"/>
</dbReference>
<accession>A0A198URV6</accession>
<keyword evidence="5 7" id="KW-0067">ATP-binding</keyword>